<dbReference type="InterPro" id="IPR035104">
    <property type="entry name" value="Ribosomal_protein_S1-like"/>
</dbReference>
<evidence type="ECO:0000256" key="4">
    <source>
        <dbReference type="SAM" id="MobiDB-lite"/>
    </source>
</evidence>
<dbReference type="Gene3D" id="2.40.50.140">
    <property type="entry name" value="Nucleic acid-binding proteins"/>
    <property type="match status" value="4"/>
</dbReference>
<organism evidence="6 7">
    <name type="scientific">Candidatus Wildermuthbacteria bacterium RIFCSPHIGHO2_02_FULL_47_12</name>
    <dbReference type="NCBI Taxonomy" id="1802451"/>
    <lineage>
        <taxon>Bacteria</taxon>
        <taxon>Candidatus Wildermuthiibacteriota</taxon>
    </lineage>
</organism>
<evidence type="ECO:0000313" key="6">
    <source>
        <dbReference type="EMBL" id="OHA67037.1"/>
    </source>
</evidence>
<accession>A0A1G2R2W5</accession>
<dbReference type="SUPFAM" id="SSF50249">
    <property type="entry name" value="Nucleic acid-binding proteins"/>
    <property type="match status" value="4"/>
</dbReference>
<dbReference type="InterPro" id="IPR012340">
    <property type="entry name" value="NA-bd_OB-fold"/>
</dbReference>
<reference evidence="6 7" key="1">
    <citation type="journal article" date="2016" name="Nat. Commun.">
        <title>Thousands of microbial genomes shed light on interconnected biogeochemical processes in an aquifer system.</title>
        <authorList>
            <person name="Anantharaman K."/>
            <person name="Brown C.T."/>
            <person name="Hug L.A."/>
            <person name="Sharon I."/>
            <person name="Castelle C.J."/>
            <person name="Probst A.J."/>
            <person name="Thomas B.C."/>
            <person name="Singh A."/>
            <person name="Wilkins M.J."/>
            <person name="Karaoz U."/>
            <person name="Brodie E.L."/>
            <person name="Williams K.H."/>
            <person name="Hubbard S.S."/>
            <person name="Banfield J.F."/>
        </authorList>
    </citation>
    <scope>NUCLEOTIDE SEQUENCE [LARGE SCALE GENOMIC DNA]</scope>
</reference>
<dbReference type="Proteomes" id="UP000176901">
    <property type="component" value="Unassembled WGS sequence"/>
</dbReference>
<dbReference type="SMART" id="SM00316">
    <property type="entry name" value="S1"/>
    <property type="match status" value="4"/>
</dbReference>
<feature type="domain" description="S1 motif" evidence="5">
    <location>
        <begin position="107"/>
        <end position="185"/>
    </location>
</feature>
<dbReference type="Pfam" id="PF00575">
    <property type="entry name" value="S1"/>
    <property type="match status" value="4"/>
</dbReference>
<dbReference type="InterPro" id="IPR050437">
    <property type="entry name" value="Ribos_protein_bS1-like"/>
</dbReference>
<protein>
    <submittedName>
        <fullName evidence="6">30S ribosomal protein S1</fullName>
    </submittedName>
</protein>
<dbReference type="CDD" id="cd00164">
    <property type="entry name" value="S1_like"/>
    <property type="match status" value="1"/>
</dbReference>
<dbReference type="PRINTS" id="PR00681">
    <property type="entry name" value="RIBOSOMALS1"/>
</dbReference>
<dbReference type="PANTHER" id="PTHR10724">
    <property type="entry name" value="30S RIBOSOMAL PROTEIN S1"/>
    <property type="match status" value="1"/>
</dbReference>
<dbReference type="EMBL" id="MHTW01000019">
    <property type="protein sequence ID" value="OHA67037.1"/>
    <property type="molecule type" value="Genomic_DNA"/>
</dbReference>
<comment type="caution">
    <text evidence="6">The sequence shown here is derived from an EMBL/GenBank/DDBJ whole genome shotgun (WGS) entry which is preliminary data.</text>
</comment>
<name>A0A1G2R2W5_9BACT</name>
<gene>
    <name evidence="6" type="ORF">A3C82_01135</name>
</gene>
<evidence type="ECO:0000313" key="7">
    <source>
        <dbReference type="Proteomes" id="UP000176901"/>
    </source>
</evidence>
<comment type="similarity">
    <text evidence="1">Belongs to the bacterial ribosomal protein bS1 family.</text>
</comment>
<dbReference type="AlphaFoldDB" id="A0A1G2R2W5"/>
<keyword evidence="3" id="KW-0687">Ribonucleoprotein</keyword>
<dbReference type="STRING" id="1802451.A3C82_01135"/>
<dbReference type="CDD" id="cd04465">
    <property type="entry name" value="S1_RPS1_repeat_ec2_hs2"/>
    <property type="match status" value="1"/>
</dbReference>
<sequence>MPAALLQDPMQKTDTQKPLKTGDIVEGTVIGTGRSAVYFDLGPQGTGIIYGKEFLDEKRSLKPLKIGDRIAGKIIELENDEGYIEMSLKEAGKELTWDKLQEQKNKEELLSVTVIGANKGGLLAEVLGIPAFLPVSQLSQEHYPKVEDGDATKILLALQKFMGKELEVQIFDLDPTDQKIILSERSKERKKIKEILGQYKIGDVVEGEITGVVDFGAFVKFGKEGEEIEGLIHISEIDWQIIENPGDFLKIGDKVQAKIIDLSNGRASLSLKALKEDPWKEVEKKWKKFDEVQGKVTKLNPFGAFVEIEPRIQGLCHISEFGTKKRMEELLKQGETYAFQVLEISPAEHRMSLRLKTADAPASSAGGPAETQKSVSPTAEPQKTPEPETPQEG</sequence>
<feature type="compositionally biased region" description="Low complexity" evidence="4">
    <location>
        <begin position="360"/>
        <end position="369"/>
    </location>
</feature>
<evidence type="ECO:0000256" key="1">
    <source>
        <dbReference type="ARBA" id="ARBA00006767"/>
    </source>
</evidence>
<feature type="domain" description="S1 motif" evidence="5">
    <location>
        <begin position="202"/>
        <end position="272"/>
    </location>
</feature>
<evidence type="ECO:0000256" key="3">
    <source>
        <dbReference type="ARBA" id="ARBA00023274"/>
    </source>
</evidence>
<dbReference type="PANTHER" id="PTHR10724:SF7">
    <property type="entry name" value="SMALL RIBOSOMAL SUBUNIT PROTEIN BS1C"/>
    <property type="match status" value="1"/>
</dbReference>
<dbReference type="GO" id="GO:0003729">
    <property type="term" value="F:mRNA binding"/>
    <property type="evidence" value="ECO:0007669"/>
    <property type="project" value="TreeGrafter"/>
</dbReference>
<feature type="domain" description="S1 motif" evidence="5">
    <location>
        <begin position="289"/>
        <end position="356"/>
    </location>
</feature>
<proteinExistence type="inferred from homology"/>
<dbReference type="GO" id="GO:0006412">
    <property type="term" value="P:translation"/>
    <property type="evidence" value="ECO:0007669"/>
    <property type="project" value="TreeGrafter"/>
</dbReference>
<dbReference type="GO" id="GO:0003735">
    <property type="term" value="F:structural constituent of ribosome"/>
    <property type="evidence" value="ECO:0007669"/>
    <property type="project" value="TreeGrafter"/>
</dbReference>
<feature type="region of interest" description="Disordered" evidence="4">
    <location>
        <begin position="354"/>
        <end position="393"/>
    </location>
</feature>
<dbReference type="GO" id="GO:0005840">
    <property type="term" value="C:ribosome"/>
    <property type="evidence" value="ECO:0007669"/>
    <property type="project" value="UniProtKB-KW"/>
</dbReference>
<keyword evidence="2 6" id="KW-0689">Ribosomal protein</keyword>
<evidence type="ECO:0000256" key="2">
    <source>
        <dbReference type="ARBA" id="ARBA00022980"/>
    </source>
</evidence>
<dbReference type="PROSITE" id="PS50126">
    <property type="entry name" value="S1"/>
    <property type="match status" value="4"/>
</dbReference>
<evidence type="ECO:0000259" key="5">
    <source>
        <dbReference type="PROSITE" id="PS50126"/>
    </source>
</evidence>
<dbReference type="InterPro" id="IPR003029">
    <property type="entry name" value="S1_domain"/>
</dbReference>
<feature type="domain" description="S1 motif" evidence="5">
    <location>
        <begin position="22"/>
        <end position="89"/>
    </location>
</feature>